<name>A0A1W0VUH9_SORBI</name>
<evidence type="ECO:0000313" key="3">
    <source>
        <dbReference type="EMBL" id="OQU76904.1"/>
    </source>
</evidence>
<keyword evidence="2" id="KW-0812">Transmembrane</keyword>
<dbReference type="EMBL" id="CM000769">
    <property type="protein sequence ID" value="OQU76904.1"/>
    <property type="molecule type" value="Genomic_DNA"/>
</dbReference>
<sequence>MKRRHVAEFSKTSAPTPHHQDFSLRSSFSLSVITLKFRSCSCLATGRWGTLQTESKPVMEMVADDKLQPRPRASSPTTASPTPPHPEFSLTPNPAALMVNINPAGISGGLVAALVVGAGIGGAIVWYAFSSSRRAKFLKLLTGGYASKPEDLHGVVQATYLIRAQNDEKRAQQHKEQYEKSLETAQVSRALFDAAVAAAAAPAPAPAVPVPVPDIIVEDPPAPVQPVVPVPGRRFFWDEARKKFKGS</sequence>
<dbReference type="Gramene" id="OQU76904">
    <property type="protein sequence ID" value="OQU76904"/>
    <property type="gene ID" value="SORBI_3010G234100"/>
</dbReference>
<reference evidence="4" key="2">
    <citation type="journal article" date="2018" name="Plant J.">
        <title>The Sorghum bicolor reference genome: improved assembly, gene annotations, a transcriptome atlas, and signatures of genome organization.</title>
        <authorList>
            <person name="McCormick R.F."/>
            <person name="Truong S.K."/>
            <person name="Sreedasyam A."/>
            <person name="Jenkins J."/>
            <person name="Shu S."/>
            <person name="Sims D."/>
            <person name="Kennedy M."/>
            <person name="Amirebrahimi M."/>
            <person name="Weers B.D."/>
            <person name="McKinley B."/>
            <person name="Mattison A."/>
            <person name="Morishige D.T."/>
            <person name="Grimwood J."/>
            <person name="Schmutz J."/>
            <person name="Mullet J.E."/>
        </authorList>
    </citation>
    <scope>NUCLEOTIDE SEQUENCE [LARGE SCALE GENOMIC DNA]</scope>
    <source>
        <strain evidence="4">cv. BTx623</strain>
    </source>
</reference>
<evidence type="ECO:0000256" key="2">
    <source>
        <dbReference type="SAM" id="Phobius"/>
    </source>
</evidence>
<dbReference type="InParanoid" id="A0A1W0VUH9"/>
<keyword evidence="4" id="KW-1185">Reference proteome</keyword>
<keyword evidence="2" id="KW-0472">Membrane</keyword>
<feature type="region of interest" description="Disordered" evidence="1">
    <location>
        <begin position="66"/>
        <end position="91"/>
    </location>
</feature>
<gene>
    <name evidence="3" type="ORF">SORBI_3010G234100</name>
</gene>
<feature type="compositionally biased region" description="Low complexity" evidence="1">
    <location>
        <begin position="70"/>
        <end position="80"/>
    </location>
</feature>
<accession>A0A1W0VUH9</accession>
<dbReference type="Proteomes" id="UP000000768">
    <property type="component" value="Chromosome 10"/>
</dbReference>
<reference evidence="3 4" key="1">
    <citation type="journal article" date="2009" name="Nature">
        <title>The Sorghum bicolor genome and the diversification of grasses.</title>
        <authorList>
            <person name="Paterson A.H."/>
            <person name="Bowers J.E."/>
            <person name="Bruggmann R."/>
            <person name="Dubchak I."/>
            <person name="Grimwood J."/>
            <person name="Gundlach H."/>
            <person name="Haberer G."/>
            <person name="Hellsten U."/>
            <person name="Mitros T."/>
            <person name="Poliakov A."/>
            <person name="Schmutz J."/>
            <person name="Spannagl M."/>
            <person name="Tang H."/>
            <person name="Wang X."/>
            <person name="Wicker T."/>
            <person name="Bharti A.K."/>
            <person name="Chapman J."/>
            <person name="Feltus F.A."/>
            <person name="Gowik U."/>
            <person name="Grigoriev I.V."/>
            <person name="Lyons E."/>
            <person name="Maher C.A."/>
            <person name="Martis M."/>
            <person name="Narechania A."/>
            <person name="Otillar R.P."/>
            <person name="Penning B.W."/>
            <person name="Salamov A.A."/>
            <person name="Wang Y."/>
            <person name="Zhang L."/>
            <person name="Carpita N.C."/>
            <person name="Freeling M."/>
            <person name="Gingle A.R."/>
            <person name="Hash C.T."/>
            <person name="Keller B."/>
            <person name="Klein P."/>
            <person name="Kresovich S."/>
            <person name="McCann M.C."/>
            <person name="Ming R."/>
            <person name="Peterson D.G."/>
            <person name="Mehboob-ur-Rahman"/>
            <person name="Ware D."/>
            <person name="Westhoff P."/>
            <person name="Mayer K.F."/>
            <person name="Messing J."/>
            <person name="Rokhsar D.S."/>
        </authorList>
    </citation>
    <scope>NUCLEOTIDE SEQUENCE [LARGE SCALE GENOMIC DNA]</scope>
    <source>
        <strain evidence="4">cv. BTx623</strain>
    </source>
</reference>
<organism evidence="3 4">
    <name type="scientific">Sorghum bicolor</name>
    <name type="common">Sorghum</name>
    <name type="synonym">Sorghum vulgare</name>
    <dbReference type="NCBI Taxonomy" id="4558"/>
    <lineage>
        <taxon>Eukaryota</taxon>
        <taxon>Viridiplantae</taxon>
        <taxon>Streptophyta</taxon>
        <taxon>Embryophyta</taxon>
        <taxon>Tracheophyta</taxon>
        <taxon>Spermatophyta</taxon>
        <taxon>Magnoliopsida</taxon>
        <taxon>Liliopsida</taxon>
        <taxon>Poales</taxon>
        <taxon>Poaceae</taxon>
        <taxon>PACMAD clade</taxon>
        <taxon>Panicoideae</taxon>
        <taxon>Andropogonodae</taxon>
        <taxon>Andropogoneae</taxon>
        <taxon>Sorghinae</taxon>
        <taxon>Sorghum</taxon>
    </lineage>
</organism>
<protein>
    <submittedName>
        <fullName evidence="3">Uncharacterized protein</fullName>
    </submittedName>
</protein>
<keyword evidence="2" id="KW-1133">Transmembrane helix</keyword>
<dbReference type="AlphaFoldDB" id="A0A1W0VUH9"/>
<evidence type="ECO:0000313" key="4">
    <source>
        <dbReference type="Proteomes" id="UP000000768"/>
    </source>
</evidence>
<proteinExistence type="predicted"/>
<feature type="region of interest" description="Disordered" evidence="1">
    <location>
        <begin position="1"/>
        <end position="20"/>
    </location>
</feature>
<evidence type="ECO:0000256" key="1">
    <source>
        <dbReference type="SAM" id="MobiDB-lite"/>
    </source>
</evidence>
<feature type="transmembrane region" description="Helical" evidence="2">
    <location>
        <begin position="106"/>
        <end position="129"/>
    </location>
</feature>
<dbReference type="ExpressionAtlas" id="A0A1W0VUH9">
    <property type="expression patterns" value="baseline"/>
</dbReference>